<dbReference type="Proteomes" id="UP000255168">
    <property type="component" value="Plasmid II"/>
</dbReference>
<keyword evidence="6" id="KW-1185">Reference proteome</keyword>
<sequence>MMSAMPSVNACKTLLPSALKYSPSLLAAPTAGHCATFRGPHAGPGLGAMQAASPVAVTESGCFPCRPGRAASQAAGQRTVISRQNPCGLFRSRCEEEGNPAQATQPTATAVPAIRGVPHHPVAGDRAFIQWRPAARAGAGRRRFRAAARPAARRHPAHRGLQARHLPGHVGRRAGGDRRGTGSGGRAGFRAALYSAHAQAALGRRTAQTLSHPRPTSPYDASPALPAPRETIAEITLNLCLARSITQATEALYALQSRPPTLRH</sequence>
<dbReference type="EMBL" id="OFTC01000040">
    <property type="protein sequence ID" value="SOZ39508.1"/>
    <property type="molecule type" value="Genomic_DNA"/>
</dbReference>
<dbReference type="Proteomes" id="UP000256710">
    <property type="component" value="Unassembled WGS sequence"/>
</dbReference>
<feature type="region of interest" description="Disordered" evidence="1">
    <location>
        <begin position="147"/>
        <end position="187"/>
    </location>
</feature>
<dbReference type="AlphaFoldDB" id="A0A375HPI5"/>
<evidence type="ECO:0000256" key="2">
    <source>
        <dbReference type="SAM" id="SignalP"/>
    </source>
</evidence>
<evidence type="ECO:0000313" key="5">
    <source>
        <dbReference type="Proteomes" id="UP000255168"/>
    </source>
</evidence>
<evidence type="ECO:0000313" key="6">
    <source>
        <dbReference type="Proteomes" id="UP000256710"/>
    </source>
</evidence>
<feature type="signal peptide" evidence="2">
    <location>
        <begin position="1"/>
        <end position="27"/>
    </location>
</feature>
<name>A0A375HPI5_9BURK</name>
<evidence type="ECO:0000313" key="3">
    <source>
        <dbReference type="EMBL" id="SOZ39508.1"/>
    </source>
</evidence>
<keyword evidence="2" id="KW-0732">Signal</keyword>
<gene>
    <name evidence="3" type="ORF">CBM2605_B170058</name>
    <name evidence="4" type="ORF">CBM2607_MP10176</name>
</gene>
<feature type="compositionally biased region" description="Basic residues" evidence="1">
    <location>
        <begin position="147"/>
        <end position="172"/>
    </location>
</feature>
<proteinExistence type="predicted"/>
<protein>
    <submittedName>
        <fullName evidence="4">Uncharacterized protein</fullName>
    </submittedName>
</protein>
<feature type="region of interest" description="Disordered" evidence="1">
    <location>
        <begin position="203"/>
        <end position="225"/>
    </location>
</feature>
<geneLocation type="plasmid" evidence="4">
    <name>II</name>
</geneLocation>
<reference evidence="5 6" key="1">
    <citation type="submission" date="2018-01" db="EMBL/GenBank/DDBJ databases">
        <authorList>
            <person name="Clerissi C."/>
        </authorList>
    </citation>
    <scope>NUCLEOTIDE SEQUENCE [LARGE SCALE GENOMIC DNA]</scope>
    <source>
        <strain evidence="3">Cupriavidus taiwanensis STM 6082</strain>
        <strain evidence="4">Cupriavidus taiwanensis STM 6160</strain>
        <plasmid evidence="4">II</plasmid>
        <plasmid evidence="5">ii</plasmid>
    </source>
</reference>
<feature type="chain" id="PRO_5016746100" evidence="2">
    <location>
        <begin position="28"/>
        <end position="264"/>
    </location>
</feature>
<organism evidence="4 5">
    <name type="scientific">Cupriavidus neocaledonicus</name>
    <dbReference type="NCBI Taxonomy" id="1040979"/>
    <lineage>
        <taxon>Bacteria</taxon>
        <taxon>Pseudomonadati</taxon>
        <taxon>Pseudomonadota</taxon>
        <taxon>Betaproteobacteria</taxon>
        <taxon>Burkholderiales</taxon>
        <taxon>Burkholderiaceae</taxon>
        <taxon>Cupriavidus</taxon>
    </lineage>
</organism>
<accession>A0A375HPI5</accession>
<evidence type="ECO:0000256" key="1">
    <source>
        <dbReference type="SAM" id="MobiDB-lite"/>
    </source>
</evidence>
<dbReference type="EMBL" id="LT984807">
    <property type="protein sequence ID" value="SPD58774.1"/>
    <property type="molecule type" value="Genomic_DNA"/>
</dbReference>
<evidence type="ECO:0000313" key="4">
    <source>
        <dbReference type="EMBL" id="SPD58774.1"/>
    </source>
</evidence>
<geneLocation type="plasmid" evidence="5">
    <name>ii</name>
</geneLocation>
<keyword evidence="4" id="KW-0614">Plasmid</keyword>